<proteinExistence type="predicted"/>
<dbReference type="EMBL" id="KI683843">
    <property type="protein sequence ID" value="ETK97341.1"/>
    <property type="molecule type" value="Genomic_DNA"/>
</dbReference>
<gene>
    <name evidence="1" type="ORF">L915_00099</name>
</gene>
<dbReference type="Proteomes" id="UP000053236">
    <property type="component" value="Unassembled WGS sequence"/>
</dbReference>
<name>W2HSA1_PHYNI</name>
<accession>W2HSA1</accession>
<reference evidence="1" key="1">
    <citation type="submission" date="2013-11" db="EMBL/GenBank/DDBJ databases">
        <title>The Genome Sequence of Phytophthora parasitica CJ02B3.</title>
        <authorList>
            <consortium name="The Broad Institute Genomics Platform"/>
            <person name="Russ C."/>
            <person name="Tyler B."/>
            <person name="Panabieres F."/>
            <person name="Shan W."/>
            <person name="Tripathy S."/>
            <person name="Grunwald N."/>
            <person name="Machado M."/>
            <person name="Johnson C.S."/>
            <person name="Arredondo F."/>
            <person name="Hong C."/>
            <person name="Coffey M."/>
            <person name="Young S.K."/>
            <person name="Zeng Q."/>
            <person name="Gargeya S."/>
            <person name="Fitzgerald M."/>
            <person name="Abouelleil A."/>
            <person name="Alvarado L."/>
            <person name="Chapman S.B."/>
            <person name="Gainer-Dewar J."/>
            <person name="Goldberg J."/>
            <person name="Griggs A."/>
            <person name="Gujja S."/>
            <person name="Hansen M."/>
            <person name="Howarth C."/>
            <person name="Imamovic A."/>
            <person name="Ireland A."/>
            <person name="Larimer J."/>
            <person name="McCowan C."/>
            <person name="Murphy C."/>
            <person name="Pearson M."/>
            <person name="Poon T.W."/>
            <person name="Priest M."/>
            <person name="Roberts A."/>
            <person name="Saif S."/>
            <person name="Shea T."/>
            <person name="Sykes S."/>
            <person name="Wortman J."/>
            <person name="Nusbaum C."/>
            <person name="Birren B."/>
        </authorList>
    </citation>
    <scope>NUCLEOTIDE SEQUENCE [LARGE SCALE GENOMIC DNA]</scope>
    <source>
        <strain evidence="1">CJ02B3</strain>
    </source>
</reference>
<sequence length="39" mass="4246">MDACSAAAATTPFPCRGRVRACQELDVVTIDELYPHVTH</sequence>
<evidence type="ECO:0000313" key="1">
    <source>
        <dbReference type="EMBL" id="ETK97341.1"/>
    </source>
</evidence>
<organism evidence="1">
    <name type="scientific">Phytophthora nicotianae</name>
    <name type="common">Potato buckeye rot agent</name>
    <name type="synonym">Phytophthora parasitica</name>
    <dbReference type="NCBI Taxonomy" id="4792"/>
    <lineage>
        <taxon>Eukaryota</taxon>
        <taxon>Sar</taxon>
        <taxon>Stramenopiles</taxon>
        <taxon>Oomycota</taxon>
        <taxon>Peronosporomycetes</taxon>
        <taxon>Peronosporales</taxon>
        <taxon>Peronosporaceae</taxon>
        <taxon>Phytophthora</taxon>
    </lineage>
</organism>
<dbReference type="AlphaFoldDB" id="W2HSA1"/>
<protein>
    <submittedName>
        <fullName evidence="1">Uncharacterized protein</fullName>
    </submittedName>
</protein>
<feature type="non-terminal residue" evidence="1">
    <location>
        <position position="39"/>
    </location>
</feature>